<dbReference type="Gene3D" id="3.60.21.10">
    <property type="match status" value="1"/>
</dbReference>
<sequence length="141" mass="15126">MLVVLGDTHSTGGLQLTDTVADAVDSASLVVHAGDFTAGETLQSFERRARKLVAVAGNSDSRLVTEQLPTTATFRFGGRQFVVTHGHRHDRTSLSLLARQEGADMVIVGHTHRAEIDHVGGPWSSMEGVTPTRAEANRRSP</sequence>
<protein>
    <recommendedName>
        <fullName evidence="1">Phosphoesterase</fullName>
        <ecNumber evidence="1">3.1.4.-</ecNumber>
    </recommendedName>
</protein>
<gene>
    <name evidence="4" type="ORF">ACFQQG_15785</name>
</gene>
<organism evidence="4 5">
    <name type="scientific">Halovenus salina</name>
    <dbReference type="NCBI Taxonomy" id="1510225"/>
    <lineage>
        <taxon>Archaea</taxon>
        <taxon>Methanobacteriati</taxon>
        <taxon>Methanobacteriota</taxon>
        <taxon>Stenosarchaea group</taxon>
        <taxon>Halobacteria</taxon>
        <taxon>Halobacteriales</taxon>
        <taxon>Haloarculaceae</taxon>
        <taxon>Halovenus</taxon>
    </lineage>
</organism>
<evidence type="ECO:0000313" key="5">
    <source>
        <dbReference type="Proteomes" id="UP001596445"/>
    </source>
</evidence>
<dbReference type="PANTHER" id="PTHR11124">
    <property type="entry name" value="VACUOLAR SORTING PROTEIN VPS29"/>
    <property type="match status" value="1"/>
</dbReference>
<dbReference type="Pfam" id="PF12850">
    <property type="entry name" value="Metallophos_2"/>
    <property type="match status" value="1"/>
</dbReference>
<reference evidence="4 5" key="1">
    <citation type="journal article" date="2019" name="Int. J. Syst. Evol. Microbiol.">
        <title>The Global Catalogue of Microorganisms (GCM) 10K type strain sequencing project: providing services to taxonomists for standard genome sequencing and annotation.</title>
        <authorList>
            <consortium name="The Broad Institute Genomics Platform"/>
            <consortium name="The Broad Institute Genome Sequencing Center for Infectious Disease"/>
            <person name="Wu L."/>
            <person name="Ma J."/>
        </authorList>
    </citation>
    <scope>NUCLEOTIDE SEQUENCE [LARGE SCALE GENOMIC DNA]</scope>
    <source>
        <strain evidence="4 5">JCM 30072</strain>
    </source>
</reference>
<keyword evidence="1" id="KW-0479">Metal-binding</keyword>
<evidence type="ECO:0000313" key="4">
    <source>
        <dbReference type="EMBL" id="MFC7059363.1"/>
    </source>
</evidence>
<dbReference type="InterPro" id="IPR024654">
    <property type="entry name" value="Calcineurin-like_PHP_lpxH"/>
</dbReference>
<feature type="domain" description="Calcineurin-like phosphoesterase" evidence="3">
    <location>
        <begin position="2"/>
        <end position="123"/>
    </location>
</feature>
<accession>A0ABD5W7Z3</accession>
<feature type="region of interest" description="Disordered" evidence="2">
    <location>
        <begin position="118"/>
        <end position="141"/>
    </location>
</feature>
<dbReference type="RefSeq" id="WP_382186323.1">
    <property type="nucleotide sequence ID" value="NZ_JBHSZI010000001.1"/>
</dbReference>
<dbReference type="InterPro" id="IPR000979">
    <property type="entry name" value="Phosphodiesterase_MJ0936/Vps29"/>
</dbReference>
<dbReference type="Proteomes" id="UP001596445">
    <property type="component" value="Unassembled WGS sequence"/>
</dbReference>
<evidence type="ECO:0000256" key="1">
    <source>
        <dbReference type="RuleBase" id="RU362039"/>
    </source>
</evidence>
<dbReference type="SUPFAM" id="SSF56300">
    <property type="entry name" value="Metallo-dependent phosphatases"/>
    <property type="match status" value="1"/>
</dbReference>
<proteinExistence type="inferred from homology"/>
<comment type="similarity">
    <text evidence="1">Belongs to the metallophosphoesterase superfamily. YfcE family.</text>
</comment>
<evidence type="ECO:0000256" key="2">
    <source>
        <dbReference type="SAM" id="MobiDB-lite"/>
    </source>
</evidence>
<dbReference type="AlphaFoldDB" id="A0ABD5W7Z3"/>
<comment type="caution">
    <text evidence="4">The sequence shown here is derived from an EMBL/GenBank/DDBJ whole genome shotgun (WGS) entry which is preliminary data.</text>
</comment>
<dbReference type="EMBL" id="JBHSZI010000001">
    <property type="protein sequence ID" value="MFC7059363.1"/>
    <property type="molecule type" value="Genomic_DNA"/>
</dbReference>
<comment type="cofactor">
    <cofactor evidence="1">
        <name>a divalent metal cation</name>
        <dbReference type="ChEBI" id="CHEBI:60240"/>
    </cofactor>
</comment>
<name>A0ABD5W7Z3_9EURY</name>
<keyword evidence="5" id="KW-1185">Reference proteome</keyword>
<dbReference type="GO" id="GO:0046872">
    <property type="term" value="F:metal ion binding"/>
    <property type="evidence" value="ECO:0007669"/>
    <property type="project" value="UniProtKB-KW"/>
</dbReference>
<dbReference type="EC" id="3.1.4.-" evidence="1"/>
<dbReference type="GO" id="GO:0016787">
    <property type="term" value="F:hydrolase activity"/>
    <property type="evidence" value="ECO:0007669"/>
    <property type="project" value="UniProtKB-UniRule"/>
</dbReference>
<evidence type="ECO:0000259" key="3">
    <source>
        <dbReference type="Pfam" id="PF12850"/>
    </source>
</evidence>
<dbReference type="InterPro" id="IPR029052">
    <property type="entry name" value="Metallo-depent_PP-like"/>
</dbReference>
<dbReference type="NCBIfam" id="TIGR00040">
    <property type="entry name" value="yfcE"/>
    <property type="match status" value="1"/>
</dbReference>